<evidence type="ECO:0000313" key="3">
    <source>
        <dbReference type="Proteomes" id="UP000015354"/>
    </source>
</evidence>
<sequence length="109" mass="12892">MWLLTQGENEALSFSLALSLSLNILWKNLKKMSKPIERLPAYFPTSCSQCKAPTEKFFACFEEHAVMRDERDTASARQALHHCQPELLEYMTCMENYLKNKDKPRWKFW</sequence>
<name>S9VQW9_9TRYP</name>
<dbReference type="EMBL" id="ATMH01001722">
    <property type="protein sequence ID" value="EPY34249.1"/>
    <property type="molecule type" value="Genomic_DNA"/>
</dbReference>
<protein>
    <submittedName>
        <fullName evidence="1">Uncharacterized protein</fullName>
    </submittedName>
</protein>
<keyword evidence="3" id="KW-1185">Reference proteome</keyword>
<organism evidence="1 3">
    <name type="scientific">Strigomonas culicis</name>
    <dbReference type="NCBI Taxonomy" id="28005"/>
    <lineage>
        <taxon>Eukaryota</taxon>
        <taxon>Discoba</taxon>
        <taxon>Euglenozoa</taxon>
        <taxon>Kinetoplastea</taxon>
        <taxon>Metakinetoplastina</taxon>
        <taxon>Trypanosomatida</taxon>
        <taxon>Trypanosomatidae</taxon>
        <taxon>Strigomonadinae</taxon>
        <taxon>Strigomonas</taxon>
    </lineage>
</organism>
<reference evidence="1" key="2">
    <citation type="submission" date="2013-03" db="EMBL/GenBank/DDBJ databases">
        <authorList>
            <person name="Motta M.C.M."/>
            <person name="Martins A.C.A."/>
            <person name="Preta C.M.C.C."/>
            <person name="Silva R."/>
            <person name="de Souza S.S."/>
            <person name="Klein C.C."/>
            <person name="de Almeida L.G.P."/>
            <person name="Cunha O.L."/>
            <person name="Colabardini A.C."/>
            <person name="Lima B.A."/>
            <person name="Machado C.R."/>
            <person name="Soares C.M.A."/>
            <person name="de Menezes C.B.A."/>
            <person name="Bartolomeu D.C."/>
            <person name="Grisard E.C."/>
            <person name="Fantinatti-Garboggini F."/>
            <person name="Rodrigues-Luiz G.F."/>
            <person name="Wagner G."/>
            <person name="Goldman G.H."/>
            <person name="Fietto J.L.R."/>
            <person name="Ciapina L.P."/>
            <person name="Brocchi M."/>
            <person name="Elias M.C."/>
            <person name="Goldman M.H.S."/>
            <person name="Sagot M.-F."/>
            <person name="Pereira M."/>
            <person name="Stoco P.H."/>
            <person name="Teixeira S.M.R."/>
            <person name="de Mendonca-Neto R.P."/>
            <person name="Maciel T.E.F."/>
            <person name="Mendes T.A.O."/>
            <person name="Urmenyi T.P."/>
            <person name="Teixeira M.M.G."/>
            <person name="de Camargo E.F.P."/>
            <person name="de Sousa W."/>
            <person name="Schenkman S."/>
            <person name="de Vasconcelos A.T.R."/>
        </authorList>
    </citation>
    <scope>NUCLEOTIDE SEQUENCE</scope>
</reference>
<comment type="caution">
    <text evidence="1">The sequence shown here is derived from an EMBL/GenBank/DDBJ whole genome shotgun (WGS) entry which is preliminary data.</text>
</comment>
<evidence type="ECO:0000313" key="2">
    <source>
        <dbReference type="EMBL" id="EPY34249.1"/>
    </source>
</evidence>
<dbReference type="AlphaFoldDB" id="S9VQW9"/>
<gene>
    <name evidence="2" type="ORF">STCU_01722</name>
    <name evidence="1" type="ORF">STCU_04510</name>
</gene>
<reference evidence="1 3" key="1">
    <citation type="journal article" date="2013" name="PLoS ONE">
        <title>Predicting the Proteins of Angomonas deanei, Strigomonas culicis and Their Respective Endosymbionts Reveals New Aspects of the Trypanosomatidae Family.</title>
        <authorList>
            <person name="Motta M.C."/>
            <person name="Martins A.C."/>
            <person name="de Souza S.S."/>
            <person name="Catta-Preta C.M."/>
            <person name="Silva R."/>
            <person name="Klein C.C."/>
            <person name="de Almeida L.G."/>
            <person name="de Lima Cunha O."/>
            <person name="Ciapina L.P."/>
            <person name="Brocchi M."/>
            <person name="Colabardini A.C."/>
            <person name="de Araujo Lima B."/>
            <person name="Machado C.R."/>
            <person name="de Almeida Soares C.M."/>
            <person name="Probst C.M."/>
            <person name="de Menezes C.B."/>
            <person name="Thompson C.E."/>
            <person name="Bartholomeu D.C."/>
            <person name="Gradia D.F."/>
            <person name="Pavoni D.P."/>
            <person name="Grisard E.C."/>
            <person name="Fantinatti-Garboggini F."/>
            <person name="Marchini F.K."/>
            <person name="Rodrigues-Luiz G.F."/>
            <person name="Wagner G."/>
            <person name="Goldman G.H."/>
            <person name="Fietto J.L."/>
            <person name="Elias M.C."/>
            <person name="Goldman M.H."/>
            <person name="Sagot M.F."/>
            <person name="Pereira M."/>
            <person name="Stoco P.H."/>
            <person name="de Mendonca-Neto R.P."/>
            <person name="Teixeira S.M."/>
            <person name="Maciel T.E."/>
            <person name="de Oliveira Mendes T.A."/>
            <person name="Urmenyi T.P."/>
            <person name="de Souza W."/>
            <person name="Schenkman S."/>
            <person name="de Vasconcelos A.T."/>
        </authorList>
    </citation>
    <scope>NUCLEOTIDE SEQUENCE [LARGE SCALE GENOMIC DNA]</scope>
</reference>
<proteinExistence type="predicted"/>
<accession>S9VQW9</accession>
<dbReference type="EMBL" id="ATMH01004510">
    <property type="protein sequence ID" value="EPY29511.1"/>
    <property type="molecule type" value="Genomic_DNA"/>
</dbReference>
<evidence type="ECO:0000313" key="1">
    <source>
        <dbReference type="EMBL" id="EPY29511.1"/>
    </source>
</evidence>
<dbReference type="OrthoDB" id="261580at2759"/>
<dbReference type="Proteomes" id="UP000015354">
    <property type="component" value="Unassembled WGS sequence"/>
</dbReference>